<name>A0A399RDH0_9PROT</name>
<dbReference type="PANTHER" id="PTHR43130:SF3">
    <property type="entry name" value="HTH-TYPE TRANSCRIPTIONAL REGULATOR RV1931C"/>
    <property type="match status" value="1"/>
</dbReference>
<dbReference type="Pfam" id="PF01965">
    <property type="entry name" value="DJ-1_PfpI"/>
    <property type="match status" value="1"/>
</dbReference>
<organism evidence="5 6">
    <name type="scientific">Henriciella algicola</name>
    <dbReference type="NCBI Taxonomy" id="1608422"/>
    <lineage>
        <taxon>Bacteria</taxon>
        <taxon>Pseudomonadati</taxon>
        <taxon>Pseudomonadota</taxon>
        <taxon>Alphaproteobacteria</taxon>
        <taxon>Hyphomonadales</taxon>
        <taxon>Hyphomonadaceae</taxon>
        <taxon>Henriciella</taxon>
    </lineage>
</organism>
<evidence type="ECO:0000313" key="6">
    <source>
        <dbReference type="Proteomes" id="UP000265845"/>
    </source>
</evidence>
<accession>A0A399RDH0</accession>
<keyword evidence="6" id="KW-1185">Reference proteome</keyword>
<evidence type="ECO:0000256" key="2">
    <source>
        <dbReference type="ARBA" id="ARBA00023125"/>
    </source>
</evidence>
<dbReference type="PROSITE" id="PS00041">
    <property type="entry name" value="HTH_ARAC_FAMILY_1"/>
    <property type="match status" value="1"/>
</dbReference>
<evidence type="ECO:0000256" key="3">
    <source>
        <dbReference type="ARBA" id="ARBA00023163"/>
    </source>
</evidence>
<dbReference type="EMBL" id="QWGA01000008">
    <property type="protein sequence ID" value="RIJ27569.1"/>
    <property type="molecule type" value="Genomic_DNA"/>
</dbReference>
<dbReference type="Proteomes" id="UP000265845">
    <property type="component" value="Unassembled WGS sequence"/>
</dbReference>
<dbReference type="RefSeq" id="WP_119454946.1">
    <property type="nucleotide sequence ID" value="NZ_QWGA01000008.1"/>
</dbReference>
<dbReference type="GO" id="GO:0043565">
    <property type="term" value="F:sequence-specific DNA binding"/>
    <property type="evidence" value="ECO:0007669"/>
    <property type="project" value="InterPro"/>
</dbReference>
<dbReference type="InterPro" id="IPR009057">
    <property type="entry name" value="Homeodomain-like_sf"/>
</dbReference>
<dbReference type="InterPro" id="IPR029062">
    <property type="entry name" value="Class_I_gatase-like"/>
</dbReference>
<proteinExistence type="predicted"/>
<dbReference type="GO" id="GO:0003700">
    <property type="term" value="F:DNA-binding transcription factor activity"/>
    <property type="evidence" value="ECO:0007669"/>
    <property type="project" value="InterPro"/>
</dbReference>
<sequence length="333" mass="36893">MKPSEFSLPHRVVVLAYDQLWPLEFGVAVEIFGWSRPEFLGAAWYDFAVAGPEEEIRSLGGMTMKPDLGYEAAGDADTLIIPAWRDVNERPPEDLLEAVRLAGRNGARLVSFCSGAFVLAHAGVLAGRRATTHWRDFDLLAQRFPDIELIDDVLYVDDGDVITSAGSSAAVDCSLHIIRRDFGGEIANKVARSLVTPPHRDGGQSQYIEAPYQERAGQSVAVVLDWAREHLHEPIDISDMAEAAGMSGRTFLRRFRDGTGTTPLKWLRRERVLRAMRLLEKTESSLGDIADQCGFGSVETFRTAFRDIAGVAPHSYRRRFDPARPADVAPRIS</sequence>
<protein>
    <submittedName>
        <fullName evidence="5">Helix-turn-helix domain-containing protein</fullName>
    </submittedName>
</protein>
<comment type="caution">
    <text evidence="5">The sequence shown here is derived from an EMBL/GenBank/DDBJ whole genome shotgun (WGS) entry which is preliminary data.</text>
</comment>
<dbReference type="Gene3D" id="3.40.50.880">
    <property type="match status" value="1"/>
</dbReference>
<dbReference type="Pfam" id="PF12833">
    <property type="entry name" value="HTH_18"/>
    <property type="match status" value="1"/>
</dbReference>
<dbReference type="CDD" id="cd03137">
    <property type="entry name" value="GATase1_AraC_1"/>
    <property type="match status" value="1"/>
</dbReference>
<reference evidence="5 6" key="1">
    <citation type="submission" date="2018-08" db="EMBL/GenBank/DDBJ databases">
        <title>Henriciella mobilis sp. nov., isolated from seawater.</title>
        <authorList>
            <person name="Cheng H."/>
            <person name="Wu Y.-H."/>
            <person name="Xu X.-W."/>
            <person name="Guo L.-L."/>
        </authorList>
    </citation>
    <scope>NUCLEOTIDE SEQUENCE [LARGE SCALE GENOMIC DNA]</scope>
    <source>
        <strain evidence="5 6">CCUG67844</strain>
    </source>
</reference>
<gene>
    <name evidence="5" type="ORF">D1222_14335</name>
</gene>
<dbReference type="PROSITE" id="PS01124">
    <property type="entry name" value="HTH_ARAC_FAMILY_2"/>
    <property type="match status" value="1"/>
</dbReference>
<dbReference type="Gene3D" id="1.10.10.60">
    <property type="entry name" value="Homeodomain-like"/>
    <property type="match status" value="1"/>
</dbReference>
<dbReference type="OrthoDB" id="9793400at2"/>
<keyword evidence="2" id="KW-0238">DNA-binding</keyword>
<dbReference type="InterPro" id="IPR018062">
    <property type="entry name" value="HTH_AraC-typ_CS"/>
</dbReference>
<dbReference type="InterPro" id="IPR018060">
    <property type="entry name" value="HTH_AraC"/>
</dbReference>
<dbReference type="AlphaFoldDB" id="A0A399RDH0"/>
<dbReference type="InterPro" id="IPR052158">
    <property type="entry name" value="INH-QAR"/>
</dbReference>
<dbReference type="InterPro" id="IPR002818">
    <property type="entry name" value="DJ-1/PfpI"/>
</dbReference>
<feature type="domain" description="HTH araC/xylS-type" evidence="4">
    <location>
        <begin position="221"/>
        <end position="319"/>
    </location>
</feature>
<dbReference type="SUPFAM" id="SSF52317">
    <property type="entry name" value="Class I glutamine amidotransferase-like"/>
    <property type="match status" value="1"/>
</dbReference>
<dbReference type="PANTHER" id="PTHR43130">
    <property type="entry name" value="ARAC-FAMILY TRANSCRIPTIONAL REGULATOR"/>
    <property type="match status" value="1"/>
</dbReference>
<evidence type="ECO:0000259" key="4">
    <source>
        <dbReference type="PROSITE" id="PS01124"/>
    </source>
</evidence>
<evidence type="ECO:0000313" key="5">
    <source>
        <dbReference type="EMBL" id="RIJ27569.1"/>
    </source>
</evidence>
<dbReference type="SUPFAM" id="SSF46689">
    <property type="entry name" value="Homeodomain-like"/>
    <property type="match status" value="2"/>
</dbReference>
<dbReference type="SMART" id="SM00342">
    <property type="entry name" value="HTH_ARAC"/>
    <property type="match status" value="1"/>
</dbReference>
<evidence type="ECO:0000256" key="1">
    <source>
        <dbReference type="ARBA" id="ARBA00023015"/>
    </source>
</evidence>
<keyword evidence="3" id="KW-0804">Transcription</keyword>
<keyword evidence="1" id="KW-0805">Transcription regulation</keyword>